<protein>
    <submittedName>
        <fullName evidence="2">Methyltransferase domain-containing protein</fullName>
    </submittedName>
</protein>
<gene>
    <name evidence="2" type="ORF">AB8S09_05205</name>
</gene>
<evidence type="ECO:0000313" key="2">
    <source>
        <dbReference type="EMBL" id="MEY8763047.1"/>
    </source>
</evidence>
<dbReference type="InterPro" id="IPR029063">
    <property type="entry name" value="SAM-dependent_MTases_sf"/>
</dbReference>
<sequence>MAKKFTDGINIIRGTADDIPFRDGYFDLVFTSGVLIHINSQSIGKVLREIYRCSNSLYLGYGVLFRWL</sequence>
<dbReference type="GO" id="GO:0008168">
    <property type="term" value="F:methyltransferase activity"/>
    <property type="evidence" value="ECO:0007669"/>
    <property type="project" value="UniProtKB-KW"/>
</dbReference>
<dbReference type="GO" id="GO:0032259">
    <property type="term" value="P:methylation"/>
    <property type="evidence" value="ECO:0007669"/>
    <property type="project" value="UniProtKB-KW"/>
</dbReference>
<keyword evidence="2" id="KW-0489">Methyltransferase</keyword>
<keyword evidence="3" id="KW-1185">Reference proteome</keyword>
<organism evidence="2 3">
    <name type="scientific">Clostridium lapidicellarium</name>
    <dbReference type="NCBI Taxonomy" id="3240931"/>
    <lineage>
        <taxon>Bacteria</taxon>
        <taxon>Bacillati</taxon>
        <taxon>Bacillota</taxon>
        <taxon>Clostridia</taxon>
        <taxon>Eubacteriales</taxon>
        <taxon>Clostridiaceae</taxon>
        <taxon>Clostridium</taxon>
    </lineage>
</organism>
<dbReference type="Proteomes" id="UP001565220">
    <property type="component" value="Unassembled WGS sequence"/>
</dbReference>
<proteinExistence type="predicted"/>
<dbReference type="EMBL" id="JBGFFE010000005">
    <property type="protein sequence ID" value="MEY8763047.1"/>
    <property type="molecule type" value="Genomic_DNA"/>
</dbReference>
<dbReference type="Pfam" id="PF08241">
    <property type="entry name" value="Methyltransf_11"/>
    <property type="match status" value="1"/>
</dbReference>
<keyword evidence="2" id="KW-0808">Transferase</keyword>
<evidence type="ECO:0000259" key="1">
    <source>
        <dbReference type="Pfam" id="PF08241"/>
    </source>
</evidence>
<accession>A0ABV4DVP3</accession>
<evidence type="ECO:0000313" key="3">
    <source>
        <dbReference type="Proteomes" id="UP001565220"/>
    </source>
</evidence>
<dbReference type="SUPFAM" id="SSF53335">
    <property type="entry name" value="S-adenosyl-L-methionine-dependent methyltransferases"/>
    <property type="match status" value="1"/>
</dbReference>
<reference evidence="2 3" key="1">
    <citation type="submission" date="2024-08" db="EMBL/GenBank/DDBJ databases">
        <title>Clostridium lapicellarii sp. nov., and Clostridium renhuaiense sp. nov., two species isolated from the mud in a fermentation cellar used for producing sauce-flavour Chinese liquors.</title>
        <authorList>
            <person name="Yang F."/>
            <person name="Wang H."/>
            <person name="Chen L.Q."/>
            <person name="Zhou N."/>
            <person name="Lu J.J."/>
            <person name="Pu X.X."/>
            <person name="Wan B."/>
            <person name="Wang L."/>
            <person name="Liu S.J."/>
        </authorList>
    </citation>
    <scope>NUCLEOTIDE SEQUENCE [LARGE SCALE GENOMIC DNA]</scope>
    <source>
        <strain evidence="2 3">MT-113</strain>
    </source>
</reference>
<dbReference type="RefSeq" id="WP_369868609.1">
    <property type="nucleotide sequence ID" value="NZ_JBGFFE010000005.1"/>
</dbReference>
<dbReference type="InterPro" id="IPR013216">
    <property type="entry name" value="Methyltransf_11"/>
</dbReference>
<dbReference type="Gene3D" id="3.40.50.150">
    <property type="entry name" value="Vaccinia Virus protein VP39"/>
    <property type="match status" value="1"/>
</dbReference>
<feature type="domain" description="Methyltransferase type 11" evidence="1">
    <location>
        <begin position="7"/>
        <end position="53"/>
    </location>
</feature>
<name>A0ABV4DVP3_9CLOT</name>
<comment type="caution">
    <text evidence="2">The sequence shown here is derived from an EMBL/GenBank/DDBJ whole genome shotgun (WGS) entry which is preliminary data.</text>
</comment>